<evidence type="ECO:0000313" key="3">
    <source>
        <dbReference type="Proteomes" id="UP000759131"/>
    </source>
</evidence>
<dbReference type="AlphaFoldDB" id="A0A7R9LQB3"/>
<keyword evidence="3" id="KW-1185">Reference proteome</keyword>
<feature type="non-terminal residue" evidence="2">
    <location>
        <position position="1"/>
    </location>
</feature>
<name>A0A7R9LQB3_9ACAR</name>
<dbReference type="EMBL" id="OC890044">
    <property type="protein sequence ID" value="CAD7645915.1"/>
    <property type="molecule type" value="Genomic_DNA"/>
</dbReference>
<dbReference type="PANTHER" id="PTHR12681">
    <property type="entry name" value="ZINC FINGER-CONTAINING PROTEIN P48ZNF"/>
    <property type="match status" value="1"/>
</dbReference>
<feature type="region of interest" description="Disordered" evidence="1">
    <location>
        <begin position="1"/>
        <end position="21"/>
    </location>
</feature>
<dbReference type="PANTHER" id="PTHR12681:SF0">
    <property type="entry name" value="ZINC FINGER CCCH DOMAIN-CONTAINING PROTEIN 15"/>
    <property type="match status" value="1"/>
</dbReference>
<dbReference type="GO" id="GO:0003729">
    <property type="term" value="F:mRNA binding"/>
    <property type="evidence" value="ECO:0007669"/>
    <property type="project" value="TreeGrafter"/>
</dbReference>
<reference evidence="2" key="1">
    <citation type="submission" date="2020-11" db="EMBL/GenBank/DDBJ databases">
        <authorList>
            <person name="Tran Van P."/>
        </authorList>
    </citation>
    <scope>NUCLEOTIDE SEQUENCE</scope>
</reference>
<dbReference type="Proteomes" id="UP000759131">
    <property type="component" value="Unassembled WGS sequence"/>
</dbReference>
<dbReference type="GO" id="GO:0005829">
    <property type="term" value="C:cytosol"/>
    <property type="evidence" value="ECO:0007669"/>
    <property type="project" value="TreeGrafter"/>
</dbReference>
<gene>
    <name evidence="2" type="ORF">OSB1V03_LOCUS20728</name>
</gene>
<dbReference type="GO" id="GO:0002181">
    <property type="term" value="P:cytoplasmic translation"/>
    <property type="evidence" value="ECO:0007669"/>
    <property type="project" value="TreeGrafter"/>
</dbReference>
<dbReference type="OrthoDB" id="278280at2759"/>
<sequence length="58" mass="6703">MPPKKTSAPQPSKKTETKKKDKIIEDKTFGLKNKKGTKQQKFIQQVQHQVKQQGVKRV</sequence>
<protein>
    <submittedName>
        <fullName evidence="2">Uncharacterized protein</fullName>
    </submittedName>
</protein>
<accession>A0A7R9LQB3</accession>
<evidence type="ECO:0000256" key="1">
    <source>
        <dbReference type="SAM" id="MobiDB-lite"/>
    </source>
</evidence>
<proteinExistence type="predicted"/>
<organism evidence="2">
    <name type="scientific">Medioppia subpectinata</name>
    <dbReference type="NCBI Taxonomy" id="1979941"/>
    <lineage>
        <taxon>Eukaryota</taxon>
        <taxon>Metazoa</taxon>
        <taxon>Ecdysozoa</taxon>
        <taxon>Arthropoda</taxon>
        <taxon>Chelicerata</taxon>
        <taxon>Arachnida</taxon>
        <taxon>Acari</taxon>
        <taxon>Acariformes</taxon>
        <taxon>Sarcoptiformes</taxon>
        <taxon>Oribatida</taxon>
        <taxon>Brachypylina</taxon>
        <taxon>Oppioidea</taxon>
        <taxon>Oppiidae</taxon>
        <taxon>Medioppia</taxon>
    </lineage>
</organism>
<dbReference type="EMBL" id="CAJPIZ010035469">
    <property type="protein sequence ID" value="CAG2120782.1"/>
    <property type="molecule type" value="Genomic_DNA"/>
</dbReference>
<evidence type="ECO:0000313" key="2">
    <source>
        <dbReference type="EMBL" id="CAD7645915.1"/>
    </source>
</evidence>